<reference evidence="2 3" key="1">
    <citation type="submission" date="2011-11" db="EMBL/GenBank/DDBJ databases">
        <title>Complete sequence of Spirochaeta sp. grapes.</title>
        <authorList>
            <consortium name="US DOE Joint Genome Institute"/>
            <person name="Lucas S."/>
            <person name="Han J."/>
            <person name="Lapidus A."/>
            <person name="Cheng J.-F."/>
            <person name="Goodwin L."/>
            <person name="Pitluck S."/>
            <person name="Peters L."/>
            <person name="Ovchinnikova G."/>
            <person name="Munk A.C."/>
            <person name="Detter J.C."/>
            <person name="Han C."/>
            <person name="Tapia R."/>
            <person name="Land M."/>
            <person name="Hauser L."/>
            <person name="Kyrpides N."/>
            <person name="Ivanova N."/>
            <person name="Pagani I."/>
            <person name="Ritalahtilisa K."/>
            <person name="Loeffler F."/>
            <person name="Woyke T."/>
        </authorList>
    </citation>
    <scope>NUCLEOTIDE SEQUENCE [LARGE SCALE GENOMIC DNA]</scope>
    <source>
        <strain evidence="3">ATCC BAA-1885 / DSM 22778 / Grapes</strain>
    </source>
</reference>
<name>G8QWU0_SPHPG</name>
<dbReference type="Gene3D" id="3.60.15.10">
    <property type="entry name" value="Ribonuclease Z/Hydroxyacylglutathione hydrolase-like"/>
    <property type="match status" value="1"/>
</dbReference>
<keyword evidence="2" id="KW-0378">Hydrolase</keyword>
<dbReference type="HOGENOM" id="CLU_1467322_0_0_12"/>
<dbReference type="KEGG" id="sgp:SpiGrapes_0533"/>
<dbReference type="InterPro" id="IPR001279">
    <property type="entry name" value="Metallo-B-lactamas"/>
</dbReference>
<gene>
    <name evidence="2" type="ordered locus">SpiGrapes_0533</name>
</gene>
<dbReference type="RefSeq" id="WP_014269233.1">
    <property type="nucleotide sequence ID" value="NC_016633.1"/>
</dbReference>
<dbReference type="eggNOG" id="COG0491">
    <property type="taxonomic scope" value="Bacteria"/>
</dbReference>
<evidence type="ECO:0000313" key="3">
    <source>
        <dbReference type="Proteomes" id="UP000005632"/>
    </source>
</evidence>
<accession>G8QWU0</accession>
<dbReference type="Pfam" id="PF00753">
    <property type="entry name" value="Lactamase_B"/>
    <property type="match status" value="1"/>
</dbReference>
<dbReference type="SUPFAM" id="SSF56281">
    <property type="entry name" value="Metallo-hydrolase/oxidoreductase"/>
    <property type="match status" value="1"/>
</dbReference>
<evidence type="ECO:0000313" key="2">
    <source>
        <dbReference type="EMBL" id="AEV28384.1"/>
    </source>
</evidence>
<dbReference type="EMBL" id="CP003155">
    <property type="protein sequence ID" value="AEV28384.1"/>
    <property type="molecule type" value="Genomic_DNA"/>
</dbReference>
<dbReference type="GO" id="GO:0016787">
    <property type="term" value="F:hydrolase activity"/>
    <property type="evidence" value="ECO:0007669"/>
    <property type="project" value="UniProtKB-KW"/>
</dbReference>
<protein>
    <submittedName>
        <fullName evidence="2">Zn-dependent hydrolase, glyoxylase</fullName>
    </submittedName>
</protein>
<dbReference type="SMART" id="SM00849">
    <property type="entry name" value="Lactamase_B"/>
    <property type="match status" value="1"/>
</dbReference>
<dbReference type="Proteomes" id="UP000005632">
    <property type="component" value="Chromosome"/>
</dbReference>
<sequence length="184" mass="20381">MELALIGCTFSEVIKRIVFHPDHVHRGSLKAIKHRYGHVEIIASASETAYSNGTKPTLRLVQADAFNQTLSGPSREFGGKFSAYLRTIEPCPVDTELTKEGDVAEGVRAIFTSGHTPGHISLYLEENRILLAGDALAIEDGNFVTAKPPYGTIAKKTDLRLILRFKAFRLIIVLGPWILLLRKR</sequence>
<organism evidence="2 3">
    <name type="scientific">Sphaerochaeta pleomorpha (strain ATCC BAA-1885 / DSM 22778 / Grapes)</name>
    <dbReference type="NCBI Taxonomy" id="158190"/>
    <lineage>
        <taxon>Bacteria</taxon>
        <taxon>Pseudomonadati</taxon>
        <taxon>Spirochaetota</taxon>
        <taxon>Spirochaetia</taxon>
        <taxon>Spirochaetales</taxon>
        <taxon>Sphaerochaetaceae</taxon>
        <taxon>Sphaerochaeta</taxon>
    </lineage>
</organism>
<dbReference type="AlphaFoldDB" id="G8QWU0"/>
<keyword evidence="3" id="KW-1185">Reference proteome</keyword>
<evidence type="ECO:0000259" key="1">
    <source>
        <dbReference type="SMART" id="SM00849"/>
    </source>
</evidence>
<proteinExistence type="predicted"/>
<dbReference type="InterPro" id="IPR036866">
    <property type="entry name" value="RibonucZ/Hydroxyglut_hydro"/>
</dbReference>
<feature type="domain" description="Metallo-beta-lactamase" evidence="1">
    <location>
        <begin position="7"/>
        <end position="177"/>
    </location>
</feature>
<dbReference type="STRING" id="158190.SpiGrapes_0533"/>
<dbReference type="OrthoDB" id="9761531at2"/>